<dbReference type="PROSITE" id="PS50850">
    <property type="entry name" value="MFS"/>
    <property type="match status" value="1"/>
</dbReference>
<dbReference type="Pfam" id="PF07690">
    <property type="entry name" value="MFS_1"/>
    <property type="match status" value="1"/>
</dbReference>
<feature type="compositionally biased region" description="Polar residues" evidence="7">
    <location>
        <begin position="184"/>
        <end position="202"/>
    </location>
</feature>
<dbReference type="GO" id="GO:0012505">
    <property type="term" value="C:endomembrane system"/>
    <property type="evidence" value="ECO:0007669"/>
    <property type="project" value="UniProtKB-SubCell"/>
</dbReference>
<keyword evidence="5 8" id="KW-1133">Transmembrane helix</keyword>
<comment type="similarity">
    <text evidence="2">Belongs to the major facilitator superfamily.</text>
</comment>
<keyword evidence="11" id="KW-1185">Reference proteome</keyword>
<feature type="domain" description="Major facilitator superfamily (MFS) profile" evidence="9">
    <location>
        <begin position="1253"/>
        <end position="1436"/>
    </location>
</feature>
<feature type="compositionally biased region" description="Basic and acidic residues" evidence="7">
    <location>
        <begin position="336"/>
        <end position="345"/>
    </location>
</feature>
<feature type="compositionally biased region" description="Low complexity" evidence="7">
    <location>
        <begin position="81"/>
        <end position="101"/>
    </location>
</feature>
<feature type="transmembrane region" description="Helical" evidence="8">
    <location>
        <begin position="1136"/>
        <end position="1157"/>
    </location>
</feature>
<feature type="compositionally biased region" description="Low complexity" evidence="7">
    <location>
        <begin position="29"/>
        <end position="41"/>
    </location>
</feature>
<dbReference type="EMBL" id="CP099418">
    <property type="protein sequence ID" value="USW48316.1"/>
    <property type="molecule type" value="Genomic_DNA"/>
</dbReference>
<name>A0A9Q9EE23_9PEZI</name>
<reference evidence="10" key="1">
    <citation type="submission" date="2022-06" db="EMBL/GenBank/DDBJ databases">
        <title>Complete genome sequences of two strains of the flax pathogen Septoria linicola.</title>
        <authorList>
            <person name="Lapalu N."/>
            <person name="Simon A."/>
            <person name="Demenou B."/>
            <person name="Paumier D."/>
            <person name="Guillot M.-P."/>
            <person name="Gout L."/>
            <person name="Valade R."/>
        </authorList>
    </citation>
    <scope>NUCLEOTIDE SEQUENCE</scope>
    <source>
        <strain evidence="10">SE15195</strain>
    </source>
</reference>
<dbReference type="FunFam" id="1.20.1250.20:FF:000286">
    <property type="entry name" value="MFS efflux transporter"/>
    <property type="match status" value="1"/>
</dbReference>
<feature type="transmembrane region" description="Helical" evidence="8">
    <location>
        <begin position="1407"/>
        <end position="1426"/>
    </location>
</feature>
<keyword evidence="3" id="KW-0813">Transport</keyword>
<feature type="transmembrane region" description="Helical" evidence="8">
    <location>
        <begin position="1377"/>
        <end position="1401"/>
    </location>
</feature>
<evidence type="ECO:0000313" key="10">
    <source>
        <dbReference type="EMBL" id="USW48316.1"/>
    </source>
</evidence>
<feature type="region of interest" description="Disordered" evidence="7">
    <location>
        <begin position="1"/>
        <end position="101"/>
    </location>
</feature>
<dbReference type="SUPFAM" id="SSF103473">
    <property type="entry name" value="MFS general substrate transporter"/>
    <property type="match status" value="1"/>
</dbReference>
<feature type="compositionally biased region" description="Polar residues" evidence="7">
    <location>
        <begin position="277"/>
        <end position="286"/>
    </location>
</feature>
<feature type="transmembrane region" description="Helical" evidence="8">
    <location>
        <begin position="1080"/>
        <end position="1102"/>
    </location>
</feature>
<dbReference type="GO" id="GO:0016020">
    <property type="term" value="C:membrane"/>
    <property type="evidence" value="ECO:0007669"/>
    <property type="project" value="TreeGrafter"/>
</dbReference>
<evidence type="ECO:0000256" key="7">
    <source>
        <dbReference type="SAM" id="MobiDB-lite"/>
    </source>
</evidence>
<dbReference type="InterPro" id="IPR036259">
    <property type="entry name" value="MFS_trans_sf"/>
</dbReference>
<evidence type="ECO:0000256" key="8">
    <source>
        <dbReference type="SAM" id="Phobius"/>
    </source>
</evidence>
<dbReference type="InterPro" id="IPR011701">
    <property type="entry name" value="MFS"/>
</dbReference>
<feature type="transmembrane region" description="Helical" evidence="8">
    <location>
        <begin position="1252"/>
        <end position="1274"/>
    </location>
</feature>
<sequence length="1436" mass="157055">MFALPQATTSAVRPARDGDMNTPQKSNSRRTSFFGSSGRPSAFSPNDVPLTPGMRPSGDTDFSATLVGSSSDDSSIRDGGDPLFSPQFSISSSRSPSLARQQLEEGIKKKKSFVGGFSLRSRKSSSALSRTVSTETWQTMASGDSITSARFGPAISTPSSSLGFFTRKRAKSSPKTPDERTLHSPKSMSSFMSTDSVTTIATVSPLGRSPHLPTPLRYSSTPDASENPPLDSDEPFPGILPSNRPVQTPRLAPRQDYGHRSFSSPATPSALHRPREPQSTTSQWCTNHNGHKIPYVVSGQAAADLEWSQSAGLAKSKDDLALEWAQYCEMVKHELRKQEKKEARDPLGVPPQDGTSKEMDAYATKKRGRTDDKIKIAAKFINRTSTCGLMLKEGWQESFPQELSVYQTLAEWEKHHAKRDPQMKETVLKRLFKKVKQELSTPLLADPERTPTVPALSRRRGEDKFLVDDASDTPLASSPDEEHYQVHGLGISTLSSMGSFDSVSADLRTPGISFQDDAQDDATPTLPVKSPLRYTSDFYFTSPTIPLSPVPGSLSREDKSGWETIADDEVDIDDDLIAAANGAGSTPDLRQKFRDEEFEDLLRAPVPPVPQISPEIRQKYEQTALPVRPSVPRHSSVLFVRRDSSRDKFCPKLNSEEVQAEFDRGVQAAAQRRIDKMSKASLATGHPALHINTSLSINPRSSSLPLHVPKARVSELPTPTKAKPVKPVKPPGLAAHLALRKLQEEESPPANTSYIPRPPRYGLRISPGKTLDSPKASDGVGDLDAAAPLPLPNRFAPSTETRRFDHASTAVQPIQDECQDPESPGNQEMNNVVAAWRGPRTPSMPAVHDYENSPSMQDAQRMRQRLGLPLLEHKRESDPPHPNHKYVWNTMNLMCMGIHRGAYEPTDASPSQDTLYGTSPLRGFGSSPTDSAVRLASYNTFNSISFNYEGKSCHACQRTCCYYAEQLAIMNMGFVQNPGVRAAVDRARRHEQELRREFPSGVERYDAHMNKEDDGIPLQQILQETPAPDDGTAVPVKETWRSPRINTYRFAAVCLALFDLGLHDASYGPMIPYLEAYYNLNYTTVSLIFLAGFPGYLLAAFASDRIHLAFGQRGLAAFASTCRLSAYIALVCHPPWPVVIVLIAFCGMGNGLLDASWNAWCGDLEHPNELLGVVHALYGLGAAIAPLVASAMTDRFGLPWYRYYLIPLGLSIVELASGVASFWKENGAEFRRKSAHSREGGGRTRAALKLRVTWTLAVFLLFYVGAEVALSGWVVTFMQRVRGAPAFDSSLTATGFWLGVTAGRVVLGFVTPKVGERWAIVGYLLAAAGLELLFWLVPQFIVSAIAVALIGFFLGPMFPAAVVVLSKTLPKHLHVGAFSFVAALGMGGAAVIPFAVGAIASAAGVRALQPIIFALLVVLLLMWLSLPKIPKDKREE</sequence>
<evidence type="ECO:0000259" key="9">
    <source>
        <dbReference type="PROSITE" id="PS50850"/>
    </source>
</evidence>
<feature type="transmembrane region" description="Helical" evidence="8">
    <location>
        <begin position="1294"/>
        <end position="1311"/>
    </location>
</feature>
<dbReference type="Gene3D" id="1.20.1250.20">
    <property type="entry name" value="MFS general substrate transporter like domains"/>
    <property type="match status" value="2"/>
</dbReference>
<feature type="transmembrane region" description="Helical" evidence="8">
    <location>
        <begin position="1343"/>
        <end position="1365"/>
    </location>
</feature>
<gene>
    <name evidence="10" type="ORF">Slin15195_G016350</name>
</gene>
<feature type="compositionally biased region" description="Polar residues" evidence="7">
    <location>
        <begin position="1"/>
        <end position="11"/>
    </location>
</feature>
<proteinExistence type="inferred from homology"/>
<feature type="transmembrane region" description="Helical" evidence="8">
    <location>
        <begin position="1201"/>
        <end position="1223"/>
    </location>
</feature>
<dbReference type="FunFam" id="1.20.1250.20:FF:000308">
    <property type="entry name" value="MFS efflux transporter"/>
    <property type="match status" value="1"/>
</dbReference>
<keyword evidence="6 8" id="KW-0472">Membrane</keyword>
<keyword evidence="4 8" id="KW-0812">Transmembrane</keyword>
<dbReference type="PANTHER" id="PTHR23514">
    <property type="entry name" value="BYPASS OF STOP CODON PROTEIN 6"/>
    <property type="match status" value="1"/>
</dbReference>
<dbReference type="GO" id="GO:0022857">
    <property type="term" value="F:transmembrane transporter activity"/>
    <property type="evidence" value="ECO:0007669"/>
    <property type="project" value="InterPro"/>
</dbReference>
<feature type="region of interest" description="Disordered" evidence="7">
    <location>
        <begin position="336"/>
        <end position="358"/>
    </location>
</feature>
<accession>A0A9Q9EE23</accession>
<protein>
    <submittedName>
        <fullName evidence="10">Major facilitator superfamily, MFS transporter superfamily</fullName>
    </submittedName>
</protein>
<dbReference type="PANTHER" id="PTHR23514:SF3">
    <property type="entry name" value="BYPASS OF STOP CODON PROTEIN 6"/>
    <property type="match status" value="1"/>
</dbReference>
<dbReference type="InterPro" id="IPR020846">
    <property type="entry name" value="MFS_dom"/>
</dbReference>
<feature type="region of interest" description="Disordered" evidence="7">
    <location>
        <begin position="742"/>
        <end position="797"/>
    </location>
</feature>
<organism evidence="10 11">
    <name type="scientific">Septoria linicola</name>
    <dbReference type="NCBI Taxonomy" id="215465"/>
    <lineage>
        <taxon>Eukaryota</taxon>
        <taxon>Fungi</taxon>
        <taxon>Dikarya</taxon>
        <taxon>Ascomycota</taxon>
        <taxon>Pezizomycotina</taxon>
        <taxon>Dothideomycetes</taxon>
        <taxon>Dothideomycetidae</taxon>
        <taxon>Mycosphaerellales</taxon>
        <taxon>Mycosphaerellaceae</taxon>
        <taxon>Septoria</taxon>
    </lineage>
</organism>
<evidence type="ECO:0000256" key="1">
    <source>
        <dbReference type="ARBA" id="ARBA00004127"/>
    </source>
</evidence>
<evidence type="ECO:0000256" key="5">
    <source>
        <dbReference type="ARBA" id="ARBA00022989"/>
    </source>
</evidence>
<feature type="transmembrane region" description="Helical" evidence="8">
    <location>
        <begin position="1318"/>
        <end position="1337"/>
    </location>
</feature>
<evidence type="ECO:0000256" key="4">
    <source>
        <dbReference type="ARBA" id="ARBA00022692"/>
    </source>
</evidence>
<dbReference type="Proteomes" id="UP001056384">
    <property type="component" value="Chromosome 1"/>
</dbReference>
<evidence type="ECO:0000256" key="6">
    <source>
        <dbReference type="ARBA" id="ARBA00023136"/>
    </source>
</evidence>
<feature type="transmembrane region" description="Helical" evidence="8">
    <location>
        <begin position="1169"/>
        <end position="1189"/>
    </location>
</feature>
<comment type="subcellular location">
    <subcellularLocation>
        <location evidence="1">Endomembrane system</location>
        <topology evidence="1">Multi-pass membrane protein</topology>
    </subcellularLocation>
</comment>
<evidence type="ECO:0000313" key="11">
    <source>
        <dbReference type="Proteomes" id="UP001056384"/>
    </source>
</evidence>
<dbReference type="InterPro" id="IPR051788">
    <property type="entry name" value="MFS_Transporter"/>
</dbReference>
<feature type="region of interest" description="Disordered" evidence="7">
    <location>
        <begin position="157"/>
        <end position="286"/>
    </location>
</feature>
<evidence type="ECO:0000256" key="3">
    <source>
        <dbReference type="ARBA" id="ARBA00022448"/>
    </source>
</evidence>
<evidence type="ECO:0000256" key="2">
    <source>
        <dbReference type="ARBA" id="ARBA00008335"/>
    </source>
</evidence>
<feature type="transmembrane region" description="Helical" evidence="8">
    <location>
        <begin position="1114"/>
        <end position="1130"/>
    </location>
</feature>